<evidence type="ECO:0000256" key="7">
    <source>
        <dbReference type="SAM" id="MobiDB-lite"/>
    </source>
</evidence>
<feature type="disulfide bond" evidence="6">
    <location>
        <begin position="115"/>
        <end position="126"/>
    </location>
</feature>
<evidence type="ECO:0000256" key="3">
    <source>
        <dbReference type="ARBA" id="ARBA00019406"/>
    </source>
</evidence>
<dbReference type="Proteomes" id="UP000019462">
    <property type="component" value="Unassembled WGS sequence"/>
</dbReference>
<keyword evidence="4" id="KW-0496">Mitochondrion</keyword>
<dbReference type="PANTHER" id="PTHR15590">
    <property type="entry name" value="CX9C MOTIF-CONTAINING PROTEIN 4"/>
    <property type="match status" value="1"/>
</dbReference>
<comment type="subcellular location">
    <subcellularLocation>
        <location evidence="1">Mitochondrion intermembrane space</location>
    </subcellularLocation>
</comment>
<feature type="region of interest" description="Disordered" evidence="7">
    <location>
        <begin position="165"/>
        <end position="184"/>
    </location>
</feature>
<evidence type="ECO:0000256" key="2">
    <source>
        <dbReference type="ARBA" id="ARBA00009858"/>
    </source>
</evidence>
<dbReference type="Gene3D" id="1.10.287.1130">
    <property type="entry name" value="CytochromE C oxidase copper chaperone"/>
    <property type="match status" value="1"/>
</dbReference>
<dbReference type="Pfam" id="PF08991">
    <property type="entry name" value="CMC4"/>
    <property type="match status" value="1"/>
</dbReference>
<dbReference type="PANTHER" id="PTHR15590:SF0">
    <property type="entry name" value="CX9C MOTIF-CONTAINING PROTEIN 4"/>
    <property type="match status" value="1"/>
</dbReference>
<dbReference type="AlphaFoldDB" id="W3VTL8"/>
<organism evidence="8 9">
    <name type="scientific">Moesziomyces aphidis</name>
    <name type="common">Pseudozyma aphidis</name>
    <dbReference type="NCBI Taxonomy" id="84754"/>
    <lineage>
        <taxon>Eukaryota</taxon>
        <taxon>Fungi</taxon>
        <taxon>Dikarya</taxon>
        <taxon>Basidiomycota</taxon>
        <taxon>Ustilaginomycotina</taxon>
        <taxon>Ustilaginomycetes</taxon>
        <taxon>Ustilaginales</taxon>
        <taxon>Ustilaginaceae</taxon>
        <taxon>Moesziomyces</taxon>
    </lineage>
</organism>
<dbReference type="EMBL" id="AWNI01000007">
    <property type="protein sequence ID" value="ETS64141.1"/>
    <property type="molecule type" value="Genomic_DNA"/>
</dbReference>
<dbReference type="SUPFAM" id="SSF47072">
    <property type="entry name" value="Cysteine alpha-hairpin motif"/>
    <property type="match status" value="1"/>
</dbReference>
<dbReference type="GO" id="GO:0005758">
    <property type="term" value="C:mitochondrial intermembrane space"/>
    <property type="evidence" value="ECO:0007669"/>
    <property type="project" value="UniProtKB-SubCell"/>
</dbReference>
<gene>
    <name evidence="8" type="ORF">PaG_01377</name>
</gene>
<dbReference type="PROSITE" id="PS51808">
    <property type="entry name" value="CHCH"/>
    <property type="match status" value="1"/>
</dbReference>
<dbReference type="OrthoDB" id="13601at2759"/>
<dbReference type="InterPro" id="IPR027179">
    <property type="entry name" value="CMC4"/>
</dbReference>
<evidence type="ECO:0000313" key="8">
    <source>
        <dbReference type="EMBL" id="ETS64141.1"/>
    </source>
</evidence>
<reference evidence="8 9" key="1">
    <citation type="journal article" date="2014" name="Genome Announc.">
        <title>Genome sequence of the basidiomycetous fungus Pseudozyma aphidis DSM70725, an efficient producer of biosurfactant mannosylerythritol lipids.</title>
        <authorList>
            <person name="Lorenz S."/>
            <person name="Guenther M."/>
            <person name="Grumaz C."/>
            <person name="Rupp S."/>
            <person name="Zibek S."/>
            <person name="Sohn K."/>
        </authorList>
    </citation>
    <scope>NUCLEOTIDE SEQUENCE [LARGE SCALE GENOMIC DNA]</scope>
    <source>
        <strain evidence="9">ATCC 32657 / CBS 517.83 / DSM 70725 / JCM 10318 / NBRC 10182 / NRRL Y-7954 / St-0401</strain>
    </source>
</reference>
<dbReference type="HOGENOM" id="CLU_1468793_0_0_1"/>
<accession>W3VTL8</accession>
<name>W3VTL8_MOEAP</name>
<evidence type="ECO:0000256" key="6">
    <source>
        <dbReference type="PIRSR" id="PIRSR627179-50"/>
    </source>
</evidence>
<feature type="disulfide bond" evidence="6">
    <location>
        <begin position="105"/>
        <end position="136"/>
    </location>
</feature>
<keyword evidence="9" id="KW-1185">Reference proteome</keyword>
<evidence type="ECO:0000313" key="9">
    <source>
        <dbReference type="Proteomes" id="UP000019462"/>
    </source>
</evidence>
<evidence type="ECO:0000256" key="4">
    <source>
        <dbReference type="ARBA" id="ARBA00023128"/>
    </source>
</evidence>
<dbReference type="InterPro" id="IPR009069">
    <property type="entry name" value="Cys_alpha_HP_mot_SF"/>
</dbReference>
<comment type="similarity">
    <text evidence="2">Belongs to the CMC4 family.</text>
</comment>
<comment type="caution">
    <text evidence="8">The sequence shown here is derived from an EMBL/GenBank/DDBJ whole genome shotgun (WGS) entry which is preliminary data.</text>
</comment>
<keyword evidence="5 6" id="KW-1015">Disulfide bond</keyword>
<evidence type="ECO:0000256" key="5">
    <source>
        <dbReference type="ARBA" id="ARBA00023157"/>
    </source>
</evidence>
<feature type="disulfide bond" evidence="6">
    <location>
        <begin position="137"/>
        <end position="153"/>
    </location>
</feature>
<protein>
    <recommendedName>
        <fullName evidence="3">Cx9C motif-containing protein 4, mitochondrial</fullName>
    </recommendedName>
</protein>
<sequence length="184" mass="20106">MLLAKKLLGPCLHLAGVLLHLGTSTSNLHAFILKLIRASTLKQSLPAASVITSAGLPWNAGIRLCTFFLGQHSSVASLERRTKLTAPMAASSSKDELDREHPNPCYPRACAIQSCLQKSGFDQARCEHLIDDLYRCCAKFYRQRGTDAEADSCPIPSVVDRRIRRMEQEGKGGAGGSLLETKKR</sequence>
<proteinExistence type="inferred from homology"/>
<evidence type="ECO:0000256" key="1">
    <source>
        <dbReference type="ARBA" id="ARBA00004569"/>
    </source>
</evidence>